<dbReference type="GO" id="GO:0000166">
    <property type="term" value="F:nucleotide binding"/>
    <property type="evidence" value="ECO:0007669"/>
    <property type="project" value="UniProtKB-KW"/>
</dbReference>
<evidence type="ECO:0000256" key="8">
    <source>
        <dbReference type="ARBA" id="ARBA00022741"/>
    </source>
</evidence>
<keyword evidence="10 12" id="KW-1133">Transmembrane helix</keyword>
<evidence type="ECO:0000256" key="7">
    <source>
        <dbReference type="ARBA" id="ARBA00022692"/>
    </source>
</evidence>
<dbReference type="Pfam" id="PF02434">
    <property type="entry name" value="Fringe"/>
    <property type="match status" value="1"/>
</dbReference>
<reference evidence="14 15" key="1">
    <citation type="journal article" date="2016" name="Nat. Commun.">
        <title>Ectomycorrhizal ecology is imprinted in the genome of the dominant symbiotic fungus Cenococcum geophilum.</title>
        <authorList>
            <consortium name="DOE Joint Genome Institute"/>
            <person name="Peter M."/>
            <person name="Kohler A."/>
            <person name="Ohm R.A."/>
            <person name="Kuo A."/>
            <person name="Krutzmann J."/>
            <person name="Morin E."/>
            <person name="Arend M."/>
            <person name="Barry K.W."/>
            <person name="Binder M."/>
            <person name="Choi C."/>
            <person name="Clum A."/>
            <person name="Copeland A."/>
            <person name="Grisel N."/>
            <person name="Haridas S."/>
            <person name="Kipfer T."/>
            <person name="LaButti K."/>
            <person name="Lindquist E."/>
            <person name="Lipzen A."/>
            <person name="Maire R."/>
            <person name="Meier B."/>
            <person name="Mihaltcheva S."/>
            <person name="Molinier V."/>
            <person name="Murat C."/>
            <person name="Poggeler S."/>
            <person name="Quandt C.A."/>
            <person name="Sperisen C."/>
            <person name="Tritt A."/>
            <person name="Tisserant E."/>
            <person name="Crous P.W."/>
            <person name="Henrissat B."/>
            <person name="Nehls U."/>
            <person name="Egli S."/>
            <person name="Spatafora J.W."/>
            <person name="Grigoriev I.V."/>
            <person name="Martin F.M."/>
        </authorList>
    </citation>
    <scope>NUCLEOTIDE SEQUENCE [LARGE SCALE GENOMIC DNA]</scope>
    <source>
        <strain evidence="14 15">CBS 459.81</strain>
    </source>
</reference>
<dbReference type="InterPro" id="IPR003378">
    <property type="entry name" value="Fringe-like_glycosylTrfase"/>
</dbReference>
<dbReference type="GO" id="GO:0016263">
    <property type="term" value="F:glycoprotein-N-acetylgalactosamine 3-beta-galactosyltransferase activity"/>
    <property type="evidence" value="ECO:0007669"/>
    <property type="project" value="UniProtKB-EC"/>
</dbReference>
<keyword evidence="5" id="KW-0328">Glycosyltransferase</keyword>
<evidence type="ECO:0000256" key="10">
    <source>
        <dbReference type="ARBA" id="ARBA00022989"/>
    </source>
</evidence>
<dbReference type="EC" id="2.4.1.122" evidence="4"/>
<dbReference type="GO" id="GO:0016020">
    <property type="term" value="C:membrane"/>
    <property type="evidence" value="ECO:0007669"/>
    <property type="project" value="UniProtKB-SubCell"/>
</dbReference>
<keyword evidence="7 12" id="KW-0812">Transmembrane</keyword>
<name>A0A8E2E4Z7_9PEZI</name>
<gene>
    <name evidence="14" type="ORF">K432DRAFT_334073</name>
</gene>
<dbReference type="PANTHER" id="PTHR23033:SF47">
    <property type="entry name" value="APPLE DOMAIN-CONTAINING PROTEIN-RELATED"/>
    <property type="match status" value="1"/>
</dbReference>
<evidence type="ECO:0000256" key="3">
    <source>
        <dbReference type="ARBA" id="ARBA00006462"/>
    </source>
</evidence>
<sequence>MIGSLFSMSSLLRLIPSHRILFRASIVTCLFIIQIFWTRPTFSHPNPSSDIMRYGSQNSCPQSAIADDILVVLRTGATEALKKVPTHFRTTLRCVPHHVVYSDLEETIEGHHVYDMLDEVDDEIKRTHPDFRLYNHLKIHGREGLDSQESLQMGDGTGGTGNLKNPGWALDKWKFLPMIDKALQHRPEAKWFVFIEPDTYLIWPNLLEYLARFNPSEPYYMGKHMYIDEILFGYGGAGIVLSKPAMQKVSEHRMARLAEYDQFTAEHWAGDCVLGKALDDAGVPLFVAFPHLQGDAPAALDPKTTKRGRTAWCHPAITYHHVHPQEVEDLSAFEQKWYLTNNTLLRYGDIFKYYIQPQLSASRSNWDNLSGDEYSKRTLDALTDREKVNLFREEKYAPYSFKHCRALCRRRRSCLQFSYSQGRCFISGTVRLGYEGSSNQRERIRSGWMLGRIGEFVQEMDRTCDGVEDWFLS</sequence>
<comment type="similarity">
    <text evidence="3">Belongs to the glycosyltransferase 31 family. Beta3-Gal-T subfamily.</text>
</comment>
<evidence type="ECO:0000256" key="12">
    <source>
        <dbReference type="SAM" id="Phobius"/>
    </source>
</evidence>
<feature type="transmembrane region" description="Helical" evidence="12">
    <location>
        <begin position="20"/>
        <end position="37"/>
    </location>
</feature>
<dbReference type="InterPro" id="IPR026050">
    <property type="entry name" value="C1GALT1/C1GALT1_chp1"/>
</dbReference>
<evidence type="ECO:0000256" key="4">
    <source>
        <dbReference type="ARBA" id="ARBA00012557"/>
    </source>
</evidence>
<keyword evidence="6 14" id="KW-0808">Transferase</keyword>
<evidence type="ECO:0000256" key="5">
    <source>
        <dbReference type="ARBA" id="ARBA00022676"/>
    </source>
</evidence>
<evidence type="ECO:0000256" key="9">
    <source>
        <dbReference type="ARBA" id="ARBA00022968"/>
    </source>
</evidence>
<keyword evidence="9" id="KW-0735">Signal-anchor</keyword>
<evidence type="ECO:0000256" key="6">
    <source>
        <dbReference type="ARBA" id="ARBA00022679"/>
    </source>
</evidence>
<organism evidence="14 15">
    <name type="scientific">Lepidopterella palustris CBS 459.81</name>
    <dbReference type="NCBI Taxonomy" id="1314670"/>
    <lineage>
        <taxon>Eukaryota</taxon>
        <taxon>Fungi</taxon>
        <taxon>Dikarya</taxon>
        <taxon>Ascomycota</taxon>
        <taxon>Pezizomycotina</taxon>
        <taxon>Dothideomycetes</taxon>
        <taxon>Pleosporomycetidae</taxon>
        <taxon>Mytilinidiales</taxon>
        <taxon>Argynnaceae</taxon>
        <taxon>Lepidopterella</taxon>
    </lineage>
</organism>
<dbReference type="EMBL" id="KV745134">
    <property type="protein sequence ID" value="OCK77355.1"/>
    <property type="molecule type" value="Genomic_DNA"/>
</dbReference>
<evidence type="ECO:0000256" key="1">
    <source>
        <dbReference type="ARBA" id="ARBA00004606"/>
    </source>
</evidence>
<evidence type="ECO:0000259" key="13">
    <source>
        <dbReference type="Pfam" id="PF02434"/>
    </source>
</evidence>
<dbReference type="Gene3D" id="3.90.550.50">
    <property type="match status" value="1"/>
</dbReference>
<evidence type="ECO:0000313" key="14">
    <source>
        <dbReference type="EMBL" id="OCK77355.1"/>
    </source>
</evidence>
<accession>A0A8E2E4Z7</accession>
<feature type="domain" description="Fringe-like glycosyltransferase" evidence="13">
    <location>
        <begin position="187"/>
        <end position="280"/>
    </location>
</feature>
<keyword evidence="11 12" id="KW-0472">Membrane</keyword>
<dbReference type="AlphaFoldDB" id="A0A8E2E4Z7"/>
<protein>
    <recommendedName>
        <fullName evidence="4">N-acetylgalactosaminide beta-1,3-galactosyltransferase</fullName>
        <ecNumber evidence="4">2.4.1.122</ecNumber>
    </recommendedName>
</protein>
<evidence type="ECO:0000313" key="15">
    <source>
        <dbReference type="Proteomes" id="UP000250266"/>
    </source>
</evidence>
<dbReference type="PANTHER" id="PTHR23033">
    <property type="entry name" value="BETA1,3-GALACTOSYLTRANSFERASE"/>
    <property type="match status" value="1"/>
</dbReference>
<keyword evidence="8" id="KW-0547">Nucleotide-binding</keyword>
<keyword evidence="15" id="KW-1185">Reference proteome</keyword>
<dbReference type="Proteomes" id="UP000250266">
    <property type="component" value="Unassembled WGS sequence"/>
</dbReference>
<evidence type="ECO:0000256" key="11">
    <source>
        <dbReference type="ARBA" id="ARBA00023136"/>
    </source>
</evidence>
<proteinExistence type="inferred from homology"/>
<comment type="pathway">
    <text evidence="2">Protein modification; protein glycosylation.</text>
</comment>
<evidence type="ECO:0000256" key="2">
    <source>
        <dbReference type="ARBA" id="ARBA00004922"/>
    </source>
</evidence>
<dbReference type="OrthoDB" id="414175at2759"/>
<comment type="subcellular location">
    <subcellularLocation>
        <location evidence="1">Membrane</location>
        <topology evidence="1">Single-pass type II membrane protein</topology>
    </subcellularLocation>
</comment>